<dbReference type="InterPro" id="IPR013785">
    <property type="entry name" value="Aldolase_TIM"/>
</dbReference>
<comment type="similarity">
    <text evidence="3">In the N-terminal section; belongs to the NADH:flavin oxidoreductase/NADH oxidase family.</text>
</comment>
<name>A0ABT9PA78_9ACTN</name>
<dbReference type="Gene3D" id="3.20.20.70">
    <property type="entry name" value="Aldolase class I"/>
    <property type="match status" value="1"/>
</dbReference>
<evidence type="ECO:0000313" key="12">
    <source>
        <dbReference type="EMBL" id="MDP9829578.1"/>
    </source>
</evidence>
<dbReference type="Pfam" id="PF07992">
    <property type="entry name" value="Pyr_redox_2"/>
    <property type="match status" value="1"/>
</dbReference>
<evidence type="ECO:0000256" key="4">
    <source>
        <dbReference type="ARBA" id="ARBA00022630"/>
    </source>
</evidence>
<dbReference type="Gene3D" id="3.50.50.60">
    <property type="entry name" value="FAD/NAD(P)-binding domain"/>
    <property type="match status" value="1"/>
</dbReference>
<dbReference type="Pfam" id="PF00724">
    <property type="entry name" value="Oxidored_FMN"/>
    <property type="match status" value="1"/>
</dbReference>
<evidence type="ECO:0000256" key="9">
    <source>
        <dbReference type="ARBA" id="ARBA00023014"/>
    </source>
</evidence>
<evidence type="ECO:0000259" key="11">
    <source>
        <dbReference type="Pfam" id="PF07992"/>
    </source>
</evidence>
<evidence type="ECO:0000256" key="3">
    <source>
        <dbReference type="ARBA" id="ARBA00011048"/>
    </source>
</evidence>
<keyword evidence="5" id="KW-0288">FMN</keyword>
<comment type="cofactor">
    <cofactor evidence="2">
        <name>[4Fe-4S] cluster</name>
        <dbReference type="ChEBI" id="CHEBI:49883"/>
    </cofactor>
</comment>
<keyword evidence="7" id="KW-0560">Oxidoreductase</keyword>
<dbReference type="Proteomes" id="UP001235712">
    <property type="component" value="Unassembled WGS sequence"/>
</dbReference>
<dbReference type="PRINTS" id="PR00368">
    <property type="entry name" value="FADPNR"/>
</dbReference>
<evidence type="ECO:0000259" key="10">
    <source>
        <dbReference type="Pfam" id="PF00724"/>
    </source>
</evidence>
<evidence type="ECO:0000313" key="13">
    <source>
        <dbReference type="Proteomes" id="UP001235712"/>
    </source>
</evidence>
<comment type="cofactor">
    <cofactor evidence="1">
        <name>FMN</name>
        <dbReference type="ChEBI" id="CHEBI:58210"/>
    </cofactor>
</comment>
<feature type="domain" description="NADH:flavin oxidoreductase/NADH oxidase N-terminal" evidence="10">
    <location>
        <begin position="7"/>
        <end position="334"/>
    </location>
</feature>
<evidence type="ECO:0000256" key="7">
    <source>
        <dbReference type="ARBA" id="ARBA00023002"/>
    </source>
</evidence>
<reference evidence="12 13" key="1">
    <citation type="submission" date="2023-07" db="EMBL/GenBank/DDBJ databases">
        <title>Sequencing the genomes of 1000 actinobacteria strains.</title>
        <authorList>
            <person name="Klenk H.-P."/>
        </authorList>
    </citation>
    <scope>NUCLEOTIDE SEQUENCE [LARGE SCALE GENOMIC DNA]</scope>
    <source>
        <strain evidence="12 13">DSM 44388</strain>
    </source>
</reference>
<sequence length="645" mass="67902">MSAHLPELFTPLRVGTRTLRNRIVNAGHGTGLGHGSYNEPLLAYMAERARGGAAMVISQANFVSPDYGDIKASGDHIVPQWNDFARRVQEHGALAVAQLQHPGGQGVYTGPGTGTTMAPTALPIRFLGGPVVVPREMTGADIELAVRQFTEAASRAREAGLDGVEIHCAHGNLVEQFLSPHTNRREDAWGDGMLFATEVLRGVRAVVGADFVVGARVTGGVPDDPAESAACLERIDDLDGLGVLDYLSVSVGHYSSARGTAQNLPDSSFPRGAWRDFGVAVKARTSTPVFLVGRIATASLAAELVRENACDAVAMARPLAADPFLPVKAADGLEHRTRPCVGLQDGCWGRVAVGLELRCAFNPEAGTETSPHRIAPGRSLRVVVVGAGPAGLEAARQASLLGHRVVLLERSERVGGLLNVLARAPFRGEVRDVVRWFEGELASVEVRTGCPAGPEDVLRERPDAVVLATGSFARLPEHLLGVVPTVDVRDAFGPVEPGEHVVVADALGRRPAISAAEYLVAAGARVTLLTEMNVIGEGVNETVRSQAYARLLRAGVEMHASTRVLVREGRLVHSDALIALEGMTRLVTAYPSSAWNPLQSALEAVGVPVTVVGDALAPRDITTATAEGSAAAWALPDVTARAAGR</sequence>
<organism evidence="12 13">
    <name type="scientific">Kineosporia succinea</name>
    <dbReference type="NCBI Taxonomy" id="84632"/>
    <lineage>
        <taxon>Bacteria</taxon>
        <taxon>Bacillati</taxon>
        <taxon>Actinomycetota</taxon>
        <taxon>Actinomycetes</taxon>
        <taxon>Kineosporiales</taxon>
        <taxon>Kineosporiaceae</taxon>
        <taxon>Kineosporia</taxon>
    </lineage>
</organism>
<dbReference type="InterPro" id="IPR023753">
    <property type="entry name" value="FAD/NAD-binding_dom"/>
</dbReference>
<keyword evidence="9" id="KW-0411">Iron-sulfur</keyword>
<dbReference type="RefSeq" id="WP_307247887.1">
    <property type="nucleotide sequence ID" value="NZ_JAUSQZ010000001.1"/>
</dbReference>
<dbReference type="InterPro" id="IPR036188">
    <property type="entry name" value="FAD/NAD-bd_sf"/>
</dbReference>
<evidence type="ECO:0000256" key="8">
    <source>
        <dbReference type="ARBA" id="ARBA00023004"/>
    </source>
</evidence>
<evidence type="ECO:0000256" key="1">
    <source>
        <dbReference type="ARBA" id="ARBA00001917"/>
    </source>
</evidence>
<keyword evidence="13" id="KW-1185">Reference proteome</keyword>
<dbReference type="EMBL" id="JAUSQZ010000001">
    <property type="protein sequence ID" value="MDP9829578.1"/>
    <property type="molecule type" value="Genomic_DNA"/>
</dbReference>
<protein>
    <submittedName>
        <fullName evidence="12">2,4-dienoyl-CoA reductase-like NADH-dependent reductase (Old Yellow Enzyme family)</fullName>
    </submittedName>
</protein>
<dbReference type="SUPFAM" id="SSF51971">
    <property type="entry name" value="Nucleotide-binding domain"/>
    <property type="match status" value="1"/>
</dbReference>
<evidence type="ECO:0000256" key="6">
    <source>
        <dbReference type="ARBA" id="ARBA00022723"/>
    </source>
</evidence>
<dbReference type="PANTHER" id="PTHR42917:SF2">
    <property type="entry name" value="2,4-DIENOYL-COA REDUCTASE [(2E)-ENOYL-COA-PRODUCING]"/>
    <property type="match status" value="1"/>
</dbReference>
<evidence type="ECO:0000256" key="5">
    <source>
        <dbReference type="ARBA" id="ARBA00022643"/>
    </source>
</evidence>
<keyword evidence="8" id="KW-0408">Iron</keyword>
<feature type="domain" description="FAD/NAD(P)-binding" evidence="11">
    <location>
        <begin position="381"/>
        <end position="564"/>
    </location>
</feature>
<comment type="caution">
    <text evidence="12">The sequence shown here is derived from an EMBL/GenBank/DDBJ whole genome shotgun (WGS) entry which is preliminary data.</text>
</comment>
<dbReference type="PRINTS" id="PR00411">
    <property type="entry name" value="PNDRDTASEI"/>
</dbReference>
<dbReference type="InterPro" id="IPR051793">
    <property type="entry name" value="NADH:flavin_oxidoreductase"/>
</dbReference>
<dbReference type="SUPFAM" id="SSF51905">
    <property type="entry name" value="FAD/NAD(P)-binding domain"/>
    <property type="match status" value="1"/>
</dbReference>
<keyword evidence="4" id="KW-0285">Flavoprotein</keyword>
<proteinExistence type="inferred from homology"/>
<keyword evidence="6" id="KW-0479">Metal-binding</keyword>
<gene>
    <name evidence="12" type="ORF">J2S57_005327</name>
</gene>
<dbReference type="Gene3D" id="3.40.50.720">
    <property type="entry name" value="NAD(P)-binding Rossmann-like Domain"/>
    <property type="match status" value="1"/>
</dbReference>
<dbReference type="InterPro" id="IPR001155">
    <property type="entry name" value="OxRdtase_FMN_N"/>
</dbReference>
<dbReference type="SUPFAM" id="SSF51395">
    <property type="entry name" value="FMN-linked oxidoreductases"/>
    <property type="match status" value="1"/>
</dbReference>
<evidence type="ECO:0000256" key="2">
    <source>
        <dbReference type="ARBA" id="ARBA00001966"/>
    </source>
</evidence>
<accession>A0ABT9PA78</accession>
<dbReference type="PANTHER" id="PTHR42917">
    <property type="entry name" value="2,4-DIENOYL-COA REDUCTASE"/>
    <property type="match status" value="1"/>
</dbReference>